<sequence length="429" mass="45515">MKLKNLGWLAFAIGLVTVIPLTLTEKLPGDLMGCFALMFVLGIVFGEIGDRVKFIHDWMGGGPILCVFGPALLMYFGILPAGLKDIMKNFMDNINFFAFFISIMIAGAILSLSRKIIIKSTLKFLPAILGGLLMSCLLAFLVGAVTGYGGKNALFNLAIPIMGGGVGAGALPLSQIYSGHFGGESETILSVLMPAVVLGNVASIILGGILNRVGKKKPTLTGNGQILKIADPELARELEEEDKEINGAPITYEGLGAGFYVAMIAYMAALIVNKFVYSGLHTYVYLIIILTLVKAFGLLPKHLEVGTIQWSRTWTKNLLYAALIPIGISNIDIGKTIEALTNPIYLVLVLVIVIGAAIGAGLVGHFMGLYEVEAAIAAGLCMSNMAQTGDLATLAAADRMELLPYSSYSSRIGGSVVLVLAGILLNFIH</sequence>
<feature type="transmembrane region" description="Helical" evidence="2">
    <location>
        <begin position="188"/>
        <end position="210"/>
    </location>
</feature>
<feature type="transmembrane region" description="Helical" evidence="2">
    <location>
        <begin position="344"/>
        <end position="363"/>
    </location>
</feature>
<feature type="transmembrane region" description="Helical" evidence="2">
    <location>
        <begin position="319"/>
        <end position="337"/>
    </location>
</feature>
<keyword evidence="2" id="KW-1133">Transmembrane helix</keyword>
<dbReference type="Proteomes" id="UP000095651">
    <property type="component" value="Unassembled WGS sequence"/>
</dbReference>
<evidence type="ECO:0000256" key="2">
    <source>
        <dbReference type="SAM" id="Phobius"/>
    </source>
</evidence>
<evidence type="ECO:0000313" key="3">
    <source>
        <dbReference type="EMBL" id="CUO91868.1"/>
    </source>
</evidence>
<dbReference type="PANTHER" id="PTHR40033:SF1">
    <property type="entry name" value="CITRATE-SODIUM SYMPORTER"/>
    <property type="match status" value="1"/>
</dbReference>
<proteinExistence type="inferred from homology"/>
<feature type="transmembrane region" description="Helical" evidence="2">
    <location>
        <begin position="154"/>
        <end position="176"/>
    </location>
</feature>
<keyword evidence="2" id="KW-0812">Transmembrane</keyword>
<dbReference type="PANTHER" id="PTHR40033">
    <property type="entry name" value="NA(+)-MALATE SYMPORTER"/>
    <property type="match status" value="1"/>
</dbReference>
<dbReference type="GO" id="GO:0015293">
    <property type="term" value="F:symporter activity"/>
    <property type="evidence" value="ECO:0007669"/>
    <property type="project" value="UniProtKB-UniRule"/>
</dbReference>
<feature type="transmembrane region" description="Helical" evidence="2">
    <location>
        <begin position="408"/>
        <end position="428"/>
    </location>
</feature>
<keyword evidence="1" id="KW-0769">Symport</keyword>
<dbReference type="PIRSF" id="PIRSF005348">
    <property type="entry name" value="YxkH"/>
    <property type="match status" value="1"/>
</dbReference>
<feature type="transmembrane region" description="Helical" evidence="2">
    <location>
        <begin position="30"/>
        <end position="49"/>
    </location>
</feature>
<dbReference type="RefSeq" id="WP_055658378.1">
    <property type="nucleotide sequence ID" value="NZ_CABIXC010000014.1"/>
</dbReference>
<feature type="transmembrane region" description="Helical" evidence="2">
    <location>
        <begin position="124"/>
        <end position="148"/>
    </location>
</feature>
<evidence type="ECO:0000313" key="4">
    <source>
        <dbReference type="Proteomes" id="UP000095651"/>
    </source>
</evidence>
<accession>A0A174J2R7</accession>
<gene>
    <name evidence="3" type="primary">citN</name>
    <name evidence="3" type="ORF">ERS852407_04398</name>
</gene>
<dbReference type="InterPro" id="IPR004679">
    <property type="entry name" value="2-OHcarboxylate_transport"/>
</dbReference>
<feature type="transmembrane region" description="Helical" evidence="2">
    <location>
        <begin position="283"/>
        <end position="299"/>
    </location>
</feature>
<protein>
    <submittedName>
        <fullName evidence="3">Citrate/sodium symporter</fullName>
    </submittedName>
</protein>
<keyword evidence="1 2" id="KW-0472">Membrane</keyword>
<comment type="similarity">
    <text evidence="1">Belongs to the 2-hydroxycarboxylate transporter (2-HCT) (TC 2.A.24) family.</text>
</comment>
<feature type="transmembrane region" description="Helical" evidence="2">
    <location>
        <begin position="61"/>
        <end position="82"/>
    </location>
</feature>
<organism evidence="3 4">
    <name type="scientific">Hungatella hathewayi</name>
    <dbReference type="NCBI Taxonomy" id="154046"/>
    <lineage>
        <taxon>Bacteria</taxon>
        <taxon>Bacillati</taxon>
        <taxon>Bacillota</taxon>
        <taxon>Clostridia</taxon>
        <taxon>Lachnospirales</taxon>
        <taxon>Lachnospiraceae</taxon>
        <taxon>Hungatella</taxon>
    </lineage>
</organism>
<evidence type="ECO:0000256" key="1">
    <source>
        <dbReference type="PIRNR" id="PIRNR005348"/>
    </source>
</evidence>
<keyword evidence="1" id="KW-0813">Transport</keyword>
<name>A0A174J2R7_9FIRM</name>
<feature type="transmembrane region" description="Helical" evidence="2">
    <location>
        <begin position="94"/>
        <end position="112"/>
    </location>
</feature>
<reference evidence="3 4" key="1">
    <citation type="submission" date="2015-09" db="EMBL/GenBank/DDBJ databases">
        <authorList>
            <consortium name="Pathogen Informatics"/>
        </authorList>
    </citation>
    <scope>NUCLEOTIDE SEQUENCE [LARGE SCALE GENOMIC DNA]</scope>
    <source>
        <strain evidence="3 4">2789STDY5608850</strain>
    </source>
</reference>
<dbReference type="AlphaFoldDB" id="A0A174J2R7"/>
<dbReference type="Pfam" id="PF03390">
    <property type="entry name" value="2HCT"/>
    <property type="match status" value="1"/>
</dbReference>
<dbReference type="EMBL" id="CYZE01000014">
    <property type="protein sequence ID" value="CUO91868.1"/>
    <property type="molecule type" value="Genomic_DNA"/>
</dbReference>
<dbReference type="GO" id="GO:0005886">
    <property type="term" value="C:plasma membrane"/>
    <property type="evidence" value="ECO:0007669"/>
    <property type="project" value="UniProtKB-UniRule"/>
</dbReference>
<dbReference type="GO" id="GO:0008514">
    <property type="term" value="F:organic anion transmembrane transporter activity"/>
    <property type="evidence" value="ECO:0007669"/>
    <property type="project" value="InterPro"/>
</dbReference>
<feature type="transmembrane region" description="Helical" evidence="2">
    <location>
        <begin position="257"/>
        <end position="276"/>
    </location>
</feature>